<name>A0ABU8RP87_9ACTN</name>
<dbReference type="Proteomes" id="UP001387100">
    <property type="component" value="Unassembled WGS sequence"/>
</dbReference>
<keyword evidence="2" id="KW-0472">Membrane</keyword>
<keyword evidence="2" id="KW-0812">Transmembrane</keyword>
<evidence type="ECO:0000313" key="3">
    <source>
        <dbReference type="EMBL" id="MEJ5946786.1"/>
    </source>
</evidence>
<accession>A0ABU8RP87</accession>
<dbReference type="EMBL" id="JBBIAA010000033">
    <property type="protein sequence ID" value="MEJ5946786.1"/>
    <property type="molecule type" value="Genomic_DNA"/>
</dbReference>
<keyword evidence="4" id="KW-1185">Reference proteome</keyword>
<keyword evidence="2" id="KW-1133">Transmembrane helix</keyword>
<proteinExistence type="predicted"/>
<evidence type="ECO:0000256" key="1">
    <source>
        <dbReference type="SAM" id="MobiDB-lite"/>
    </source>
</evidence>
<reference evidence="3 4" key="1">
    <citation type="journal article" date="2017" name="Int. J. Syst. Evol. Microbiol.">
        <title>Pseudokineococcus basanitobsidens sp. nov., isolated from volcanic rock.</title>
        <authorList>
            <person name="Lee D.W."/>
            <person name="Park M.Y."/>
            <person name="Kim J.J."/>
            <person name="Kim B.S."/>
        </authorList>
    </citation>
    <scope>NUCLEOTIDE SEQUENCE [LARGE SCALE GENOMIC DNA]</scope>
    <source>
        <strain evidence="3 4">DSM 103726</strain>
    </source>
</reference>
<comment type="caution">
    <text evidence="3">The sequence shown here is derived from an EMBL/GenBank/DDBJ whole genome shotgun (WGS) entry which is preliminary data.</text>
</comment>
<feature type="region of interest" description="Disordered" evidence="1">
    <location>
        <begin position="1"/>
        <end position="28"/>
    </location>
</feature>
<dbReference type="RefSeq" id="WP_339576167.1">
    <property type="nucleotide sequence ID" value="NZ_JBBIAA010000033.1"/>
</dbReference>
<feature type="transmembrane region" description="Helical" evidence="2">
    <location>
        <begin position="36"/>
        <end position="59"/>
    </location>
</feature>
<gene>
    <name evidence="3" type="ORF">WDZ17_15925</name>
</gene>
<evidence type="ECO:0000313" key="4">
    <source>
        <dbReference type="Proteomes" id="UP001387100"/>
    </source>
</evidence>
<organism evidence="3 4">
    <name type="scientific">Pseudokineococcus basanitobsidens</name>
    <dbReference type="NCBI Taxonomy" id="1926649"/>
    <lineage>
        <taxon>Bacteria</taxon>
        <taxon>Bacillati</taxon>
        <taxon>Actinomycetota</taxon>
        <taxon>Actinomycetes</taxon>
        <taxon>Kineosporiales</taxon>
        <taxon>Kineosporiaceae</taxon>
        <taxon>Pseudokineococcus</taxon>
    </lineage>
</organism>
<evidence type="ECO:0000256" key="2">
    <source>
        <dbReference type="SAM" id="Phobius"/>
    </source>
</evidence>
<sequence length="61" mass="6238">MSRAAGSAHDGDLVDPAADPRRAGAHRARPGALRRLAPVLVVLVLAVLAVLVVTVWFSAAG</sequence>
<protein>
    <submittedName>
        <fullName evidence="3">Uncharacterized protein</fullName>
    </submittedName>
</protein>